<evidence type="ECO:0000256" key="1">
    <source>
        <dbReference type="SAM" id="Phobius"/>
    </source>
</evidence>
<accession>A2Q5R2</accession>
<dbReference type="EMBL" id="AC167711">
    <property type="protein sequence ID" value="ABN09824.1"/>
    <property type="molecule type" value="Genomic_DNA"/>
</dbReference>
<dbReference type="AlphaFoldDB" id="A2Q5R2"/>
<feature type="transmembrane region" description="Helical" evidence="1">
    <location>
        <begin position="23"/>
        <end position="48"/>
    </location>
</feature>
<gene>
    <name evidence="2" type="ORF">MtrDRAFT_AC167711g34v2</name>
</gene>
<sequence>MFFEDCCIDIALDLPRIQFAPPVMVMACCSFGVACSCFLAGCMFTALLPLQESFAHHMHIHVRVHIYVTTKLLISSLSYAPQKSLQTSKLVDEVAIRVVERDT</sequence>
<evidence type="ECO:0000313" key="2">
    <source>
        <dbReference type="EMBL" id="ABN09824.1"/>
    </source>
</evidence>
<name>A2Q5R2_MEDTR</name>
<evidence type="ECO:0008006" key="3">
    <source>
        <dbReference type="Google" id="ProtNLM"/>
    </source>
</evidence>
<keyword evidence="1" id="KW-1133">Transmembrane helix</keyword>
<reference evidence="2" key="2">
    <citation type="submission" date="2007-03" db="EMBL/GenBank/DDBJ databases">
        <authorList>
            <consortium name="The International Medicago Genome Annotation Group"/>
        </authorList>
    </citation>
    <scope>NUCLEOTIDE SEQUENCE</scope>
</reference>
<proteinExistence type="predicted"/>
<protein>
    <recommendedName>
        <fullName evidence="3">Transmembrane protein</fullName>
    </recommendedName>
</protein>
<keyword evidence="1" id="KW-0472">Membrane</keyword>
<keyword evidence="1" id="KW-0812">Transmembrane</keyword>
<organism evidence="2">
    <name type="scientific">Medicago truncatula</name>
    <name type="common">Barrel medic</name>
    <name type="synonym">Medicago tribuloides</name>
    <dbReference type="NCBI Taxonomy" id="3880"/>
    <lineage>
        <taxon>Eukaryota</taxon>
        <taxon>Viridiplantae</taxon>
        <taxon>Streptophyta</taxon>
        <taxon>Embryophyta</taxon>
        <taxon>Tracheophyta</taxon>
        <taxon>Spermatophyta</taxon>
        <taxon>Magnoliopsida</taxon>
        <taxon>eudicotyledons</taxon>
        <taxon>Gunneridae</taxon>
        <taxon>Pentapetalae</taxon>
        <taxon>rosids</taxon>
        <taxon>fabids</taxon>
        <taxon>Fabales</taxon>
        <taxon>Fabaceae</taxon>
        <taxon>Papilionoideae</taxon>
        <taxon>50 kb inversion clade</taxon>
        <taxon>NPAAA clade</taxon>
        <taxon>Hologalegina</taxon>
        <taxon>IRL clade</taxon>
        <taxon>Trifolieae</taxon>
        <taxon>Medicago</taxon>
    </lineage>
</organism>
<reference evidence="2" key="1">
    <citation type="submission" date="2005-09" db="EMBL/GenBank/DDBJ databases">
        <authorList>
            <person name="Town C.D."/>
        </authorList>
    </citation>
    <scope>NUCLEOTIDE SEQUENCE</scope>
</reference>